<feature type="region of interest" description="Disordered" evidence="1">
    <location>
        <begin position="129"/>
        <end position="289"/>
    </location>
</feature>
<dbReference type="OrthoDB" id="1929779at2759"/>
<protein>
    <submittedName>
        <fullName evidence="2">Uncharacterized protein</fullName>
    </submittedName>
</protein>
<comment type="caution">
    <text evidence="2">The sequence shown here is derived from an EMBL/GenBank/DDBJ whole genome shotgun (WGS) entry which is preliminary data.</text>
</comment>
<feature type="compositionally biased region" description="Polar residues" evidence="1">
    <location>
        <begin position="408"/>
        <end position="418"/>
    </location>
</feature>
<organism evidence="2 3">
    <name type="scientific">Phtheirospermum japonicum</name>
    <dbReference type="NCBI Taxonomy" id="374723"/>
    <lineage>
        <taxon>Eukaryota</taxon>
        <taxon>Viridiplantae</taxon>
        <taxon>Streptophyta</taxon>
        <taxon>Embryophyta</taxon>
        <taxon>Tracheophyta</taxon>
        <taxon>Spermatophyta</taxon>
        <taxon>Magnoliopsida</taxon>
        <taxon>eudicotyledons</taxon>
        <taxon>Gunneridae</taxon>
        <taxon>Pentapetalae</taxon>
        <taxon>asterids</taxon>
        <taxon>lamiids</taxon>
        <taxon>Lamiales</taxon>
        <taxon>Orobanchaceae</taxon>
        <taxon>Orobanchaceae incertae sedis</taxon>
        <taxon>Phtheirospermum</taxon>
    </lineage>
</organism>
<feature type="compositionally biased region" description="Pro residues" evidence="1">
    <location>
        <begin position="197"/>
        <end position="211"/>
    </location>
</feature>
<reference evidence="2" key="1">
    <citation type="submission" date="2020-07" db="EMBL/GenBank/DDBJ databases">
        <title>Ethylene signaling mediates host invasion by parasitic plants.</title>
        <authorList>
            <person name="Yoshida S."/>
        </authorList>
    </citation>
    <scope>NUCLEOTIDE SEQUENCE</scope>
    <source>
        <strain evidence="2">Okayama</strain>
    </source>
</reference>
<feature type="compositionally biased region" description="Low complexity" evidence="1">
    <location>
        <begin position="178"/>
        <end position="196"/>
    </location>
</feature>
<feature type="region of interest" description="Disordered" evidence="1">
    <location>
        <begin position="310"/>
        <end position="335"/>
    </location>
</feature>
<gene>
    <name evidence="2" type="ORF">PHJA_001529100</name>
</gene>
<keyword evidence="3" id="KW-1185">Reference proteome</keyword>
<feature type="compositionally biased region" description="Polar residues" evidence="1">
    <location>
        <begin position="220"/>
        <end position="244"/>
    </location>
</feature>
<name>A0A830C9Z7_9LAMI</name>
<feature type="compositionally biased region" description="Low complexity" evidence="1">
    <location>
        <begin position="134"/>
        <end position="143"/>
    </location>
</feature>
<sequence>MQTSVQFRPQNRDLGMVMRQVDEDLAIFLGMRNDRPVLAESHEFEESKGLEPKSDNFLALKNASQEEIVPITADDNILDLEVERSNHNWLVTQPDSSLLPTVEVNVQDSTMNQAEIPNGEAIFLENTCEESASHDSSSTSTDSSNKRPSPSGPRKPTPRSATPTGRSTRLAKMSSAQSRSSTPTRVITPRSSTPSSRPTPPIVSKPGPRPATPTRKLDRSSSGTKTGPTMKATSAVPNKRSVSASDAKHGQRKSGSPSKARAPNISGGHKTGSKALLRSRGCGHDEEDVNPVLMGTKMVERVVSMRKLAPPKRNEYVSQDNPKRSSNESSGFGRSLSKKSLDMAIRHMKVRWGTEGFSGESPPMLKLAYGKNLADRLCHLTLPDFFSPSLCPELEPRTPSDDPDLGYKTSSCTHNPEVSTDLDQDALPGLMRPIERFQLHLIGPILALPELPRPIKPFSLHFSSPILALPELMRPIKPFSLHFLA</sequence>
<feature type="region of interest" description="Disordered" evidence="1">
    <location>
        <begin position="396"/>
        <end position="420"/>
    </location>
</feature>
<proteinExistence type="predicted"/>
<dbReference type="Proteomes" id="UP000653305">
    <property type="component" value="Unassembled WGS sequence"/>
</dbReference>
<dbReference type="PANTHER" id="PTHR31949">
    <property type="entry name" value="GASTRIC MUCIN-LIKE PROTEIN"/>
    <property type="match status" value="1"/>
</dbReference>
<dbReference type="GO" id="GO:0055028">
    <property type="term" value="C:cortical microtubule"/>
    <property type="evidence" value="ECO:0007669"/>
    <property type="project" value="TreeGrafter"/>
</dbReference>
<evidence type="ECO:0000256" key="1">
    <source>
        <dbReference type="SAM" id="MobiDB-lite"/>
    </source>
</evidence>
<dbReference type="GO" id="GO:0043622">
    <property type="term" value="P:cortical microtubule organization"/>
    <property type="evidence" value="ECO:0007669"/>
    <property type="project" value="TreeGrafter"/>
</dbReference>
<dbReference type="PANTHER" id="PTHR31949:SF15">
    <property type="entry name" value="ENDOCHITINASE A-LIKE ISOFORM X1"/>
    <property type="match status" value="1"/>
</dbReference>
<evidence type="ECO:0000313" key="2">
    <source>
        <dbReference type="EMBL" id="GFP93848.1"/>
    </source>
</evidence>
<evidence type="ECO:0000313" key="3">
    <source>
        <dbReference type="Proteomes" id="UP000653305"/>
    </source>
</evidence>
<dbReference type="EMBL" id="BMAC01000327">
    <property type="protein sequence ID" value="GFP93848.1"/>
    <property type="molecule type" value="Genomic_DNA"/>
</dbReference>
<dbReference type="AlphaFoldDB" id="A0A830C9Z7"/>
<accession>A0A830C9Z7</accession>